<keyword evidence="1" id="KW-0812">Transmembrane</keyword>
<keyword evidence="1" id="KW-1133">Transmembrane helix</keyword>
<keyword evidence="4" id="KW-1185">Reference proteome</keyword>
<reference evidence="3 4" key="1">
    <citation type="journal article" date="2023" name="Hortic Res">
        <title>Pangenome of water caltrop reveals structural variations and asymmetric subgenome divergence after allopolyploidization.</title>
        <authorList>
            <person name="Zhang X."/>
            <person name="Chen Y."/>
            <person name="Wang L."/>
            <person name="Yuan Y."/>
            <person name="Fang M."/>
            <person name="Shi L."/>
            <person name="Lu R."/>
            <person name="Comes H.P."/>
            <person name="Ma Y."/>
            <person name="Chen Y."/>
            <person name="Huang G."/>
            <person name="Zhou Y."/>
            <person name="Zheng Z."/>
            <person name="Qiu Y."/>
        </authorList>
    </citation>
    <scope>NUCLEOTIDE SEQUENCE [LARGE SCALE GENOMIC DNA]</scope>
    <source>
        <tissue evidence="3">Roots</tissue>
    </source>
</reference>
<dbReference type="PANTHER" id="PTHR34459">
    <property type="entry name" value="OS01G0264500 PROTEIN"/>
    <property type="match status" value="1"/>
</dbReference>
<dbReference type="InterPro" id="IPR001611">
    <property type="entry name" value="Leu-rich_rpt"/>
</dbReference>
<dbReference type="Pfam" id="PF13516">
    <property type="entry name" value="LRR_6"/>
    <property type="match status" value="1"/>
</dbReference>
<gene>
    <name evidence="3" type="ORF">SAY87_008074</name>
</gene>
<name>A0AAN7KP72_9MYRT</name>
<dbReference type="FunFam" id="3.80.10.10:FF:000535">
    <property type="entry name" value="Leucine Rich Repeat family protein"/>
    <property type="match status" value="1"/>
</dbReference>
<evidence type="ECO:0000256" key="1">
    <source>
        <dbReference type="SAM" id="Phobius"/>
    </source>
</evidence>
<accession>A0AAN7KP72</accession>
<evidence type="ECO:0000313" key="3">
    <source>
        <dbReference type="EMBL" id="KAK4766432.1"/>
    </source>
</evidence>
<dbReference type="Proteomes" id="UP001345219">
    <property type="component" value="Chromosome 7"/>
</dbReference>
<dbReference type="PANTHER" id="PTHR34459:SF2">
    <property type="entry name" value="TRANSMEMBRANE PROTEIN"/>
    <property type="match status" value="1"/>
</dbReference>
<protein>
    <recommendedName>
        <fullName evidence="2">F-box/LRR-repeat protein 15-like leucin rich repeat domain-containing protein</fullName>
    </recommendedName>
</protein>
<comment type="caution">
    <text evidence="3">The sequence shown here is derived from an EMBL/GenBank/DDBJ whole genome shotgun (WGS) entry which is preliminary data.</text>
</comment>
<dbReference type="SMART" id="SM00367">
    <property type="entry name" value="LRR_CC"/>
    <property type="match status" value="6"/>
</dbReference>
<dbReference type="AlphaFoldDB" id="A0AAN7KP72"/>
<dbReference type="InterPro" id="IPR032675">
    <property type="entry name" value="LRR_dom_sf"/>
</dbReference>
<dbReference type="InterPro" id="IPR006553">
    <property type="entry name" value="Leu-rich_rpt_Cys-con_subtyp"/>
</dbReference>
<dbReference type="InterPro" id="IPR057207">
    <property type="entry name" value="FBXL15_LRR"/>
</dbReference>
<evidence type="ECO:0000313" key="4">
    <source>
        <dbReference type="Proteomes" id="UP001345219"/>
    </source>
</evidence>
<evidence type="ECO:0000259" key="2">
    <source>
        <dbReference type="Pfam" id="PF25372"/>
    </source>
</evidence>
<dbReference type="EMBL" id="JAXIOK010000007">
    <property type="protein sequence ID" value="KAK4766432.1"/>
    <property type="molecule type" value="Genomic_DNA"/>
</dbReference>
<feature type="domain" description="F-box/LRR-repeat protein 15-like leucin rich repeat" evidence="2">
    <location>
        <begin position="202"/>
        <end position="310"/>
    </location>
</feature>
<organism evidence="3 4">
    <name type="scientific">Trapa incisa</name>
    <dbReference type="NCBI Taxonomy" id="236973"/>
    <lineage>
        <taxon>Eukaryota</taxon>
        <taxon>Viridiplantae</taxon>
        <taxon>Streptophyta</taxon>
        <taxon>Embryophyta</taxon>
        <taxon>Tracheophyta</taxon>
        <taxon>Spermatophyta</taxon>
        <taxon>Magnoliopsida</taxon>
        <taxon>eudicotyledons</taxon>
        <taxon>Gunneridae</taxon>
        <taxon>Pentapetalae</taxon>
        <taxon>rosids</taxon>
        <taxon>malvids</taxon>
        <taxon>Myrtales</taxon>
        <taxon>Lythraceae</taxon>
        <taxon>Trapa</taxon>
    </lineage>
</organism>
<dbReference type="SUPFAM" id="SSF52047">
    <property type="entry name" value="RNI-like"/>
    <property type="match status" value="1"/>
</dbReference>
<proteinExistence type="predicted"/>
<feature type="transmembrane region" description="Helical" evidence="1">
    <location>
        <begin position="434"/>
        <end position="459"/>
    </location>
</feature>
<keyword evidence="1" id="KW-0472">Membrane</keyword>
<dbReference type="Pfam" id="PF25372">
    <property type="entry name" value="DUF7885"/>
    <property type="match status" value="1"/>
</dbReference>
<dbReference type="Gene3D" id="3.80.10.10">
    <property type="entry name" value="Ribonuclease Inhibitor"/>
    <property type="match status" value="3"/>
</dbReference>
<feature type="transmembrane region" description="Helical" evidence="1">
    <location>
        <begin position="319"/>
        <end position="336"/>
    </location>
</feature>
<sequence length="502" mass="56048">MEGQEGGRVEADKAEELTWSRETVPKALKIVSARLYQRDLISLLLVSPWLNQTLVSYPPLWLVLDLREVSNAGNRLVNALSLPRYRYVKQINLEFAQGVEDEHFELLKKKCPESLRDLEILNLNGCQKISDKGIGAVTSICANLKVFSVYWNVRYNISDSSLEVIAKNYKALESLNITRCVKLTDKGVQHILLSCSLLQYLNLYALSHFTDKLYKKISHLTNLKFLDLCGAQNLSDDGLTCISKCKNLKSLNLTWCVGVTDRGVIAIAEGCTSLEFLSLFGIVGVTDKCLEALSRTCSKTLATLDVNGCIGIKGLSPLWWPYYFFFFFFLLLCRALEWTKSEEKMGTREVYEQKLRRGNLYHDPTIKPGLGTPRCPRCFSFVDPSPDGKEWTITSVLHDATSVAGSGIGAVLSAVYGINTVIPFLQKRLRGPKWLPFLAGPPPLLLFSCASAALGGYALPKFAQLSVTSYYSASSISHYGISLLTRQVEEAHNSRTQQEKLQ</sequence>